<comment type="caution">
    <text evidence="4">The sequence shown here is derived from an EMBL/GenBank/DDBJ whole genome shotgun (WGS) entry which is preliminary data.</text>
</comment>
<dbReference type="PANTHER" id="PTHR38791">
    <property type="entry name" value="ZN(II)2CYS6 TRANSCRIPTION FACTOR (EUROFUNG)-RELATED-RELATED"/>
    <property type="match status" value="1"/>
</dbReference>
<dbReference type="OrthoDB" id="5429770at2759"/>
<dbReference type="Gene3D" id="4.10.240.10">
    <property type="entry name" value="Zn(2)-C6 fungal-type DNA-binding domain"/>
    <property type="match status" value="1"/>
</dbReference>
<dbReference type="PANTHER" id="PTHR38791:SF5">
    <property type="entry name" value="TRANSCRIPTION FACTOR DBAG-RELATED"/>
    <property type="match status" value="1"/>
</dbReference>
<gene>
    <name evidence="4" type="ORF">CC78DRAFT_156307</name>
</gene>
<evidence type="ECO:0000256" key="1">
    <source>
        <dbReference type="ARBA" id="ARBA00023242"/>
    </source>
</evidence>
<evidence type="ECO:0000259" key="3">
    <source>
        <dbReference type="PROSITE" id="PS50048"/>
    </source>
</evidence>
<dbReference type="EMBL" id="ML986599">
    <property type="protein sequence ID" value="KAF2266388.1"/>
    <property type="molecule type" value="Genomic_DNA"/>
</dbReference>
<name>A0A9P4KEU4_9PLEO</name>
<sequence length="589" mass="66000">MPNVGKPSKGCKTCRDRKVKCDQKRPSCSQCIRIKRECHGYRDPVSMMFKNESEVVARRANKRYQELTRAKMQKLPHGKGSASSGHETPSGDSSYSLSSSLSSSTSSSSSSSASRSCSFWTSRDVALKLRGSQSRLISTQVMPSLEDQALCFFLSNYVVLPKFIPRGHFEWLYEVLKSDAEEILRTSVIAASLAALATSKKSVRLVRKAREAYVSALRMTNESLGCSALVKKDSTLMAVIMLGMYENCVFEDKYSLKSWAKHVDGACTLIKLRGKEIFHSPLCLRVFQQFYGTILLVAIESRSKTPPGINEFWEYCAALGNYNVSGKQWTTEMVRWIQRAIDLGHSTTADPATAIATARELLEELAHIRASLPSVWEYQTIYLEEPNEYVYGATYHVYKDPWVVWMWNNLRISHLRLLQITSELLDEGLTPNPLLFKEEEVKSQKKALYEAMKIISAEICASTPQITGQIPFPDPHTSDSGSLAKPSPGILDALIPKYKLHPPGTFTSTLVHYLIWPLYSAASLDPCPTELREWIIGRLDFIALKVGTRQAIVLADALKDGNRHSPSPILGEFNHPSLLNTSNEDIIRR</sequence>
<dbReference type="InterPro" id="IPR021858">
    <property type="entry name" value="Fun_TF"/>
</dbReference>
<dbReference type="AlphaFoldDB" id="A0A9P4KEU4"/>
<feature type="region of interest" description="Disordered" evidence="2">
    <location>
        <begin position="69"/>
        <end position="115"/>
    </location>
</feature>
<evidence type="ECO:0000256" key="2">
    <source>
        <dbReference type="SAM" id="MobiDB-lite"/>
    </source>
</evidence>
<dbReference type="CDD" id="cd00067">
    <property type="entry name" value="GAL4"/>
    <property type="match status" value="1"/>
</dbReference>
<dbReference type="GO" id="GO:0008270">
    <property type="term" value="F:zinc ion binding"/>
    <property type="evidence" value="ECO:0007669"/>
    <property type="project" value="InterPro"/>
</dbReference>
<feature type="domain" description="Zn(2)-C6 fungal-type" evidence="3">
    <location>
        <begin position="10"/>
        <end position="38"/>
    </location>
</feature>
<organism evidence="4 5">
    <name type="scientific">Lojkania enalia</name>
    <dbReference type="NCBI Taxonomy" id="147567"/>
    <lineage>
        <taxon>Eukaryota</taxon>
        <taxon>Fungi</taxon>
        <taxon>Dikarya</taxon>
        <taxon>Ascomycota</taxon>
        <taxon>Pezizomycotina</taxon>
        <taxon>Dothideomycetes</taxon>
        <taxon>Pleosporomycetidae</taxon>
        <taxon>Pleosporales</taxon>
        <taxon>Pleosporales incertae sedis</taxon>
        <taxon>Lojkania</taxon>
    </lineage>
</organism>
<dbReference type="PROSITE" id="PS00463">
    <property type="entry name" value="ZN2_CY6_FUNGAL_1"/>
    <property type="match status" value="1"/>
</dbReference>
<dbReference type="PROSITE" id="PS50048">
    <property type="entry name" value="ZN2_CY6_FUNGAL_2"/>
    <property type="match status" value="1"/>
</dbReference>
<keyword evidence="5" id="KW-1185">Reference proteome</keyword>
<dbReference type="InterPro" id="IPR001138">
    <property type="entry name" value="Zn2Cys6_DnaBD"/>
</dbReference>
<dbReference type="Pfam" id="PF11951">
    <property type="entry name" value="Fungal_trans_2"/>
    <property type="match status" value="1"/>
</dbReference>
<dbReference type="InterPro" id="IPR036864">
    <property type="entry name" value="Zn2-C6_fun-type_DNA-bd_sf"/>
</dbReference>
<feature type="compositionally biased region" description="Low complexity" evidence="2">
    <location>
        <begin position="90"/>
        <end position="115"/>
    </location>
</feature>
<dbReference type="Proteomes" id="UP000800093">
    <property type="component" value="Unassembled WGS sequence"/>
</dbReference>
<proteinExistence type="predicted"/>
<protein>
    <recommendedName>
        <fullName evidence="3">Zn(2)-C6 fungal-type domain-containing protein</fullName>
    </recommendedName>
</protein>
<evidence type="ECO:0000313" key="4">
    <source>
        <dbReference type="EMBL" id="KAF2266388.1"/>
    </source>
</evidence>
<dbReference type="Pfam" id="PF00172">
    <property type="entry name" value="Zn_clus"/>
    <property type="match status" value="1"/>
</dbReference>
<dbReference type="GO" id="GO:0000981">
    <property type="term" value="F:DNA-binding transcription factor activity, RNA polymerase II-specific"/>
    <property type="evidence" value="ECO:0007669"/>
    <property type="project" value="InterPro"/>
</dbReference>
<reference evidence="5" key="1">
    <citation type="journal article" date="2020" name="Stud. Mycol.">
        <title>101 Dothideomycetes genomes: A test case for predicting lifestyles and emergence of pathogens.</title>
        <authorList>
            <person name="Haridas S."/>
            <person name="Albert R."/>
            <person name="Binder M."/>
            <person name="Bloem J."/>
            <person name="LaButti K."/>
            <person name="Salamov A."/>
            <person name="Andreopoulos B."/>
            <person name="Baker S."/>
            <person name="Barry K."/>
            <person name="Bills G."/>
            <person name="Bluhm B."/>
            <person name="Cannon C."/>
            <person name="Castanera R."/>
            <person name="Culley D."/>
            <person name="Daum C."/>
            <person name="Ezra D."/>
            <person name="Gonzalez J."/>
            <person name="Henrissat B."/>
            <person name="Kuo A."/>
            <person name="Liang C."/>
            <person name="Lipzen A."/>
            <person name="Lutzoni F."/>
            <person name="Magnuson J."/>
            <person name="Mondo S."/>
            <person name="Nolan M."/>
            <person name="Ohm R."/>
            <person name="Pangilinan J."/>
            <person name="Park H.-J."/>
            <person name="Ramirez L."/>
            <person name="Alfaro M."/>
            <person name="Sun H."/>
            <person name="Tritt A."/>
            <person name="Yoshinaga Y."/>
            <person name="Zwiers L.-H."/>
            <person name="Turgeon B."/>
            <person name="Goodwin S."/>
            <person name="Spatafora J."/>
            <person name="Crous P."/>
            <person name="Grigoriev I."/>
        </authorList>
    </citation>
    <scope>NUCLEOTIDE SEQUENCE [LARGE SCALE GENOMIC DNA]</scope>
    <source>
        <strain evidence="5">CBS 304.66</strain>
    </source>
</reference>
<evidence type="ECO:0000313" key="5">
    <source>
        <dbReference type="Proteomes" id="UP000800093"/>
    </source>
</evidence>
<accession>A0A9P4KEU4</accession>
<keyword evidence="1" id="KW-0539">Nucleus</keyword>
<dbReference type="SMART" id="SM00066">
    <property type="entry name" value="GAL4"/>
    <property type="match status" value="1"/>
</dbReference>
<dbReference type="SUPFAM" id="SSF57701">
    <property type="entry name" value="Zn2/Cys6 DNA-binding domain"/>
    <property type="match status" value="1"/>
</dbReference>
<dbReference type="InterPro" id="IPR053175">
    <property type="entry name" value="DHMBA_Reg_Transcription_Factor"/>
</dbReference>